<dbReference type="GO" id="GO:0008236">
    <property type="term" value="F:serine-type peptidase activity"/>
    <property type="evidence" value="ECO:0007669"/>
    <property type="project" value="UniProtKB-KW"/>
</dbReference>
<dbReference type="InterPro" id="IPR047217">
    <property type="entry name" value="S49_SppA_67K_type_N"/>
</dbReference>
<dbReference type="GO" id="GO:0006508">
    <property type="term" value="P:proteolysis"/>
    <property type="evidence" value="ECO:0007669"/>
    <property type="project" value="UniProtKB-KW"/>
</dbReference>
<comment type="similarity">
    <text evidence="1">Belongs to the peptidase S49 family.</text>
</comment>
<organism evidence="6 7">
    <name type="scientific">Marivirga lumbricoides</name>
    <dbReference type="NCBI Taxonomy" id="1046115"/>
    <lineage>
        <taxon>Bacteria</taxon>
        <taxon>Pseudomonadati</taxon>
        <taxon>Bacteroidota</taxon>
        <taxon>Cytophagia</taxon>
        <taxon>Cytophagales</taxon>
        <taxon>Marivirgaceae</taxon>
        <taxon>Marivirga</taxon>
    </lineage>
</organism>
<evidence type="ECO:0000256" key="2">
    <source>
        <dbReference type="ARBA" id="ARBA00022670"/>
    </source>
</evidence>
<protein>
    <submittedName>
        <fullName evidence="6">Signal peptide peptidase SppA</fullName>
    </submittedName>
</protein>
<name>A0A2T4DB53_9BACT</name>
<evidence type="ECO:0000256" key="3">
    <source>
        <dbReference type="ARBA" id="ARBA00022801"/>
    </source>
</evidence>
<dbReference type="PANTHER" id="PTHR33209">
    <property type="entry name" value="PROTEASE 4"/>
    <property type="match status" value="1"/>
</dbReference>
<evidence type="ECO:0000313" key="6">
    <source>
        <dbReference type="EMBL" id="PTB91018.1"/>
    </source>
</evidence>
<sequence length="265" mass="29117">DNIKGIYLNSSFVMAGFAQLEEIRNALIKFKESGKPVIAYAETFSESGYYVASVADEIILNPVGMLEVNGLTSEVMFFKGTFEKLNIEPQIFRVGTFKSAVEPFLRKDMSEPSKQQVGELLNSVYDHYLAEVAEARGISVDELTRISDQFLVRTPQDALKYGLVTSLGYYDEVLAIMRENAGLEADADIPSISVNKYEKSFVADSYQQNRIAVIVAEGNIVSGEGDAQSIGSDKFAKEIRKARLDDKIKAIVLRINSPGGSALAS</sequence>
<evidence type="ECO:0000256" key="1">
    <source>
        <dbReference type="ARBA" id="ARBA00008683"/>
    </source>
</evidence>
<feature type="non-terminal residue" evidence="6">
    <location>
        <position position="265"/>
    </location>
</feature>
<accession>A0A2T4DB53</accession>
<proteinExistence type="inferred from homology"/>
<gene>
    <name evidence="6" type="ORF">C9994_16290</name>
</gene>
<keyword evidence="2" id="KW-0645">Protease</keyword>
<keyword evidence="4" id="KW-0720">Serine protease</keyword>
<comment type="caution">
    <text evidence="6">The sequence shown here is derived from an EMBL/GenBank/DDBJ whole genome shotgun (WGS) entry which is preliminary data.</text>
</comment>
<evidence type="ECO:0000256" key="4">
    <source>
        <dbReference type="ARBA" id="ARBA00022825"/>
    </source>
</evidence>
<keyword evidence="3" id="KW-0378">Hydrolase</keyword>
<evidence type="ECO:0000313" key="7">
    <source>
        <dbReference type="Proteomes" id="UP000240608"/>
    </source>
</evidence>
<dbReference type="Proteomes" id="UP000240608">
    <property type="component" value="Unassembled WGS sequence"/>
</dbReference>
<reference evidence="6 7" key="1">
    <citation type="submission" date="2018-03" db="EMBL/GenBank/DDBJ databases">
        <title>Cross-interface Injection: A General Nanoliter Liquid Handling Method Applied to Single Cells Genome Amplification Automated Nanoliter Liquid Handling Applied to Single Cell Multiple Displacement Amplification.</title>
        <authorList>
            <person name="Yun J."/>
            <person name="Xu P."/>
            <person name="Xu J."/>
            <person name="Dai X."/>
            <person name="Wang Y."/>
            <person name="Zheng X."/>
            <person name="Cao C."/>
            <person name="Yi Q."/>
            <person name="Zhu Y."/>
            <person name="Wang L."/>
            <person name="Dong Z."/>
            <person name="Huang Y."/>
            <person name="Huang L."/>
            <person name="Du W."/>
        </authorList>
    </citation>
    <scope>NUCLEOTIDE SEQUENCE [LARGE SCALE GENOMIC DNA]</scope>
    <source>
        <strain evidence="6 7">Z-D1-2</strain>
    </source>
</reference>
<dbReference type="CDD" id="cd07018">
    <property type="entry name" value="S49_SppA_67K_type"/>
    <property type="match status" value="1"/>
</dbReference>
<dbReference type="PANTHER" id="PTHR33209:SF1">
    <property type="entry name" value="PEPTIDASE S49 DOMAIN-CONTAINING PROTEIN"/>
    <property type="match status" value="1"/>
</dbReference>
<dbReference type="AlphaFoldDB" id="A0A2T4DB53"/>
<dbReference type="SUPFAM" id="SSF52096">
    <property type="entry name" value="ClpP/crotonase"/>
    <property type="match status" value="2"/>
</dbReference>
<evidence type="ECO:0000259" key="5">
    <source>
        <dbReference type="Pfam" id="PF01343"/>
    </source>
</evidence>
<feature type="non-terminal residue" evidence="6">
    <location>
        <position position="1"/>
    </location>
</feature>
<feature type="domain" description="Peptidase S49" evidence="5">
    <location>
        <begin position="30"/>
        <end position="183"/>
    </location>
</feature>
<dbReference type="EMBL" id="PYVU01000491">
    <property type="protein sequence ID" value="PTB91018.1"/>
    <property type="molecule type" value="Genomic_DNA"/>
</dbReference>
<dbReference type="Gene3D" id="3.90.226.10">
    <property type="entry name" value="2-enoyl-CoA Hydratase, Chain A, domain 1"/>
    <property type="match status" value="3"/>
</dbReference>
<dbReference type="InterPro" id="IPR029045">
    <property type="entry name" value="ClpP/crotonase-like_dom_sf"/>
</dbReference>
<dbReference type="Pfam" id="PF01343">
    <property type="entry name" value="Peptidase_S49"/>
    <property type="match status" value="1"/>
</dbReference>
<dbReference type="InterPro" id="IPR002142">
    <property type="entry name" value="Peptidase_S49"/>
</dbReference>